<accession>C8VVR4</accession>
<evidence type="ECO:0000313" key="1">
    <source>
        <dbReference type="EMBL" id="ACV62379.1"/>
    </source>
</evidence>
<proteinExistence type="predicted"/>
<dbReference type="HOGENOM" id="CLU_2166861_0_0_9"/>
<gene>
    <name evidence="1" type="ordered locus">Dtox_1515</name>
</gene>
<evidence type="ECO:0000313" key="2">
    <source>
        <dbReference type="Proteomes" id="UP000002217"/>
    </source>
</evidence>
<sequence>MAEKVILIRLAGIQLLNAIEIAALAAVLTPPLLLAQMAALLKVDYGALDCATREIQLSGNGTNRREAFAALTGMVAQVHIDRSRPVRQLRGINGCKITHGFTSFQVPSVV</sequence>
<dbReference type="AlphaFoldDB" id="C8VVR4"/>
<dbReference type="KEGG" id="dae:Dtox_1515"/>
<protein>
    <submittedName>
        <fullName evidence="1">Uncharacterized protein</fullName>
    </submittedName>
</protein>
<dbReference type="EMBL" id="CP001720">
    <property type="protein sequence ID" value="ACV62379.1"/>
    <property type="molecule type" value="Genomic_DNA"/>
</dbReference>
<keyword evidence="2" id="KW-1185">Reference proteome</keyword>
<organism evidence="1 2">
    <name type="scientific">Desulfofarcimen acetoxidans (strain ATCC 49208 / DSM 771 / KCTC 5769 / VKM B-1644 / 5575)</name>
    <name type="common">Desulfotomaculum acetoxidans</name>
    <dbReference type="NCBI Taxonomy" id="485916"/>
    <lineage>
        <taxon>Bacteria</taxon>
        <taxon>Bacillati</taxon>
        <taxon>Bacillota</taxon>
        <taxon>Clostridia</taxon>
        <taxon>Eubacteriales</taxon>
        <taxon>Peptococcaceae</taxon>
        <taxon>Desulfofarcimen</taxon>
    </lineage>
</organism>
<name>C8VVR4_DESAS</name>
<reference evidence="1 2" key="1">
    <citation type="journal article" date="2009" name="Stand. Genomic Sci.">
        <title>Complete genome sequence of Desulfotomaculum acetoxidans type strain (5575).</title>
        <authorList>
            <person name="Spring S."/>
            <person name="Lapidus A."/>
            <person name="Schroder M."/>
            <person name="Gleim D."/>
            <person name="Sims D."/>
            <person name="Meincke L."/>
            <person name="Glavina Del Rio T."/>
            <person name="Tice H."/>
            <person name="Copeland A."/>
            <person name="Cheng J.F."/>
            <person name="Lucas S."/>
            <person name="Chen F."/>
            <person name="Nolan M."/>
            <person name="Bruce D."/>
            <person name="Goodwin L."/>
            <person name="Pitluck S."/>
            <person name="Ivanova N."/>
            <person name="Mavromatis K."/>
            <person name="Mikhailova N."/>
            <person name="Pati A."/>
            <person name="Chen A."/>
            <person name="Palaniappan K."/>
            <person name="Land M."/>
            <person name="Hauser L."/>
            <person name="Chang Y.J."/>
            <person name="Jeffries C.D."/>
            <person name="Chain P."/>
            <person name="Saunders E."/>
            <person name="Brettin T."/>
            <person name="Detter J.C."/>
            <person name="Goker M."/>
            <person name="Bristow J."/>
            <person name="Eisen J.A."/>
            <person name="Markowitz V."/>
            <person name="Hugenholtz P."/>
            <person name="Kyrpides N.C."/>
            <person name="Klenk H.P."/>
            <person name="Han C."/>
        </authorList>
    </citation>
    <scope>NUCLEOTIDE SEQUENCE [LARGE SCALE GENOMIC DNA]</scope>
    <source>
        <strain evidence="2">ATCC 49208 / DSM 771 / VKM B-1644</strain>
    </source>
</reference>
<dbReference type="Proteomes" id="UP000002217">
    <property type="component" value="Chromosome"/>
</dbReference>